<name>A0AAD7F839_9AGAR</name>
<protein>
    <recommendedName>
        <fullName evidence="4">F-box domain-containing protein</fullName>
    </recommendedName>
</protein>
<comment type="caution">
    <text evidence="2">The sequence shown here is derived from an EMBL/GenBank/DDBJ whole genome shotgun (WGS) entry which is preliminary data.</text>
</comment>
<evidence type="ECO:0008006" key="4">
    <source>
        <dbReference type="Google" id="ProtNLM"/>
    </source>
</evidence>
<evidence type="ECO:0000313" key="3">
    <source>
        <dbReference type="Proteomes" id="UP001221142"/>
    </source>
</evidence>
<feature type="coiled-coil region" evidence="1">
    <location>
        <begin position="56"/>
        <end position="83"/>
    </location>
</feature>
<keyword evidence="3" id="KW-1185">Reference proteome</keyword>
<proteinExistence type="predicted"/>
<accession>A0AAD7F839</accession>
<gene>
    <name evidence="2" type="ORF">FB45DRAFT_1067681</name>
</gene>
<organism evidence="2 3">
    <name type="scientific">Roridomyces roridus</name>
    <dbReference type="NCBI Taxonomy" id="1738132"/>
    <lineage>
        <taxon>Eukaryota</taxon>
        <taxon>Fungi</taxon>
        <taxon>Dikarya</taxon>
        <taxon>Basidiomycota</taxon>
        <taxon>Agaricomycotina</taxon>
        <taxon>Agaricomycetes</taxon>
        <taxon>Agaricomycetidae</taxon>
        <taxon>Agaricales</taxon>
        <taxon>Marasmiineae</taxon>
        <taxon>Mycenaceae</taxon>
        <taxon>Roridomyces</taxon>
    </lineage>
</organism>
<feature type="non-terminal residue" evidence="2">
    <location>
        <position position="191"/>
    </location>
</feature>
<dbReference type="Proteomes" id="UP001221142">
    <property type="component" value="Unassembled WGS sequence"/>
</dbReference>
<dbReference type="AlphaFoldDB" id="A0AAD7F839"/>
<sequence length="191" mass="21860">MPPATSADVDSSEYQGQWLPAHLINSNTPPLDAEAAPVRQRLTEAQARLGALDPRIEALVVELTRLADERENLLERIHQYKGVLSPIRRMPPELLGDIFASVSYKRTISSEYDETTVEQPPWFLGHICRSWRETALGFSSLWSSFHIKHDHGFFDCFPQAMIEEQLLRAGNAPLHVHFQWWNQKTPLEDAF</sequence>
<evidence type="ECO:0000256" key="1">
    <source>
        <dbReference type="SAM" id="Coils"/>
    </source>
</evidence>
<reference evidence="2" key="1">
    <citation type="submission" date="2023-03" db="EMBL/GenBank/DDBJ databases">
        <title>Massive genome expansion in bonnet fungi (Mycena s.s.) driven by repeated elements and novel gene families across ecological guilds.</title>
        <authorList>
            <consortium name="Lawrence Berkeley National Laboratory"/>
            <person name="Harder C.B."/>
            <person name="Miyauchi S."/>
            <person name="Viragh M."/>
            <person name="Kuo A."/>
            <person name="Thoen E."/>
            <person name="Andreopoulos B."/>
            <person name="Lu D."/>
            <person name="Skrede I."/>
            <person name="Drula E."/>
            <person name="Henrissat B."/>
            <person name="Morin E."/>
            <person name="Kohler A."/>
            <person name="Barry K."/>
            <person name="LaButti K."/>
            <person name="Morin E."/>
            <person name="Salamov A."/>
            <person name="Lipzen A."/>
            <person name="Mereny Z."/>
            <person name="Hegedus B."/>
            <person name="Baldrian P."/>
            <person name="Stursova M."/>
            <person name="Weitz H."/>
            <person name="Taylor A."/>
            <person name="Grigoriev I.V."/>
            <person name="Nagy L.G."/>
            <person name="Martin F."/>
            <person name="Kauserud H."/>
        </authorList>
    </citation>
    <scope>NUCLEOTIDE SEQUENCE</scope>
    <source>
        <strain evidence="2">9284</strain>
    </source>
</reference>
<evidence type="ECO:0000313" key="2">
    <source>
        <dbReference type="EMBL" id="KAJ7607943.1"/>
    </source>
</evidence>
<keyword evidence="1" id="KW-0175">Coiled coil</keyword>
<dbReference type="EMBL" id="JARKIF010000047">
    <property type="protein sequence ID" value="KAJ7607943.1"/>
    <property type="molecule type" value="Genomic_DNA"/>
</dbReference>